<comment type="caution">
    <text evidence="6">The sequence shown here is derived from an EMBL/GenBank/DDBJ whole genome shotgun (WGS) entry which is preliminary data.</text>
</comment>
<name>A0A2W5QCQ7_VARPD</name>
<evidence type="ECO:0000313" key="6">
    <source>
        <dbReference type="EMBL" id="PZQ76181.1"/>
    </source>
</evidence>
<keyword evidence="2 5" id="KW-0812">Transmembrane</keyword>
<protein>
    <submittedName>
        <fullName evidence="6">Type IV secretion system protein VirB3</fullName>
    </submittedName>
</protein>
<proteinExistence type="predicted"/>
<reference evidence="6 7" key="1">
    <citation type="submission" date="2017-08" db="EMBL/GenBank/DDBJ databases">
        <title>Infants hospitalized years apart are colonized by the same room-sourced microbial strains.</title>
        <authorList>
            <person name="Brooks B."/>
            <person name="Olm M.R."/>
            <person name="Firek B.A."/>
            <person name="Baker R."/>
            <person name="Thomas B.C."/>
            <person name="Morowitz M.J."/>
            <person name="Banfield J.F."/>
        </authorList>
    </citation>
    <scope>NUCLEOTIDE SEQUENCE [LARGE SCALE GENOMIC DNA]</scope>
    <source>
        <strain evidence="6">S2_005_003_R2_41</strain>
    </source>
</reference>
<comment type="subcellular location">
    <subcellularLocation>
        <location evidence="1">Membrane</location>
    </subcellularLocation>
</comment>
<evidence type="ECO:0000256" key="4">
    <source>
        <dbReference type="ARBA" id="ARBA00023136"/>
    </source>
</evidence>
<dbReference type="EMBL" id="QFPP01000060">
    <property type="protein sequence ID" value="PZQ76181.1"/>
    <property type="molecule type" value="Genomic_DNA"/>
</dbReference>
<feature type="transmembrane region" description="Helical" evidence="5">
    <location>
        <begin position="12"/>
        <end position="32"/>
    </location>
</feature>
<evidence type="ECO:0000313" key="7">
    <source>
        <dbReference type="Proteomes" id="UP000249135"/>
    </source>
</evidence>
<evidence type="ECO:0000256" key="5">
    <source>
        <dbReference type="SAM" id="Phobius"/>
    </source>
</evidence>
<sequence length="107" mass="12321">MADRIFKGATRPAMMLGVPIIPCILVMGTFLLMAVWGLVFFGFVFGLSMLIILAFVIGILRFMSRQDDQRLNQYVLYLKNRPFNRNKKIWQAHSMGPLDLKKRGGWL</sequence>
<evidence type="ECO:0000256" key="2">
    <source>
        <dbReference type="ARBA" id="ARBA00022692"/>
    </source>
</evidence>
<feature type="transmembrane region" description="Helical" evidence="5">
    <location>
        <begin position="38"/>
        <end position="60"/>
    </location>
</feature>
<organism evidence="6 7">
    <name type="scientific">Variovorax paradoxus</name>
    <dbReference type="NCBI Taxonomy" id="34073"/>
    <lineage>
        <taxon>Bacteria</taxon>
        <taxon>Pseudomonadati</taxon>
        <taxon>Pseudomonadota</taxon>
        <taxon>Betaproteobacteria</taxon>
        <taxon>Burkholderiales</taxon>
        <taxon>Comamonadaceae</taxon>
        <taxon>Variovorax</taxon>
    </lineage>
</organism>
<dbReference type="GO" id="GO:0016020">
    <property type="term" value="C:membrane"/>
    <property type="evidence" value="ECO:0007669"/>
    <property type="project" value="UniProtKB-SubCell"/>
</dbReference>
<dbReference type="AlphaFoldDB" id="A0A2W5QCQ7"/>
<dbReference type="InterPro" id="IPR007792">
    <property type="entry name" value="T4SS_VirB3/TrbD/AvhB"/>
</dbReference>
<keyword evidence="4 5" id="KW-0472">Membrane</keyword>
<dbReference type="Pfam" id="PF05101">
    <property type="entry name" value="VirB3"/>
    <property type="match status" value="1"/>
</dbReference>
<gene>
    <name evidence="6" type="ORF">DI563_07730</name>
</gene>
<accession>A0A2W5QCQ7</accession>
<keyword evidence="3 5" id="KW-1133">Transmembrane helix</keyword>
<dbReference type="Proteomes" id="UP000249135">
    <property type="component" value="Unassembled WGS sequence"/>
</dbReference>
<evidence type="ECO:0000256" key="1">
    <source>
        <dbReference type="ARBA" id="ARBA00004370"/>
    </source>
</evidence>
<evidence type="ECO:0000256" key="3">
    <source>
        <dbReference type="ARBA" id="ARBA00022989"/>
    </source>
</evidence>